<evidence type="ECO:0000313" key="1">
    <source>
        <dbReference type="EMBL" id="PWJ21382.1"/>
    </source>
</evidence>
<evidence type="ECO:0000313" key="2">
    <source>
        <dbReference type="EMBL" id="SSA41988.1"/>
    </source>
</evidence>
<organism evidence="2 4">
    <name type="scientific">Jannaschia seohaensis</name>
    <dbReference type="NCBI Taxonomy" id="475081"/>
    <lineage>
        <taxon>Bacteria</taxon>
        <taxon>Pseudomonadati</taxon>
        <taxon>Pseudomonadota</taxon>
        <taxon>Alphaproteobacteria</taxon>
        <taxon>Rhodobacterales</taxon>
        <taxon>Roseobacteraceae</taxon>
        <taxon>Jannaschia</taxon>
    </lineage>
</organism>
<dbReference type="AlphaFoldDB" id="A0A2Y9AFD2"/>
<dbReference type="EMBL" id="QGDJ01000002">
    <property type="protein sequence ID" value="PWJ21382.1"/>
    <property type="molecule type" value="Genomic_DNA"/>
</dbReference>
<reference evidence="1 3" key="2">
    <citation type="submission" date="2018-03" db="EMBL/GenBank/DDBJ databases">
        <title>Genomic Encyclopedia of Archaeal and Bacterial Type Strains, Phase II (KMG-II): from individual species to whole genera.</title>
        <authorList>
            <person name="Goeker M."/>
        </authorList>
    </citation>
    <scope>NUCLEOTIDE SEQUENCE [LARGE SCALE GENOMIC DNA]</scope>
    <source>
        <strain evidence="1 3">DSM 25227</strain>
    </source>
</reference>
<dbReference type="Proteomes" id="UP000245839">
    <property type="component" value="Unassembled WGS sequence"/>
</dbReference>
<protein>
    <submittedName>
        <fullName evidence="2">Uncharacterized protein</fullName>
    </submittedName>
</protein>
<keyword evidence="3" id="KW-1185">Reference proteome</keyword>
<dbReference type="EMBL" id="UETC01000002">
    <property type="protein sequence ID" value="SSA41988.1"/>
    <property type="molecule type" value="Genomic_DNA"/>
</dbReference>
<reference evidence="2 4" key="1">
    <citation type="submission" date="2016-10" db="EMBL/GenBank/DDBJ databases">
        <authorList>
            <person name="Cai Z."/>
        </authorList>
    </citation>
    <scope>NUCLEOTIDE SEQUENCE [LARGE SCALE GENOMIC DNA]</scope>
    <source>
        <strain evidence="2 4">DSM 25227</strain>
    </source>
</reference>
<name>A0A2Y9AFD2_9RHOB</name>
<dbReference type="Proteomes" id="UP000251571">
    <property type="component" value="Unassembled WGS sequence"/>
</dbReference>
<evidence type="ECO:0000313" key="4">
    <source>
        <dbReference type="Proteomes" id="UP000251571"/>
    </source>
</evidence>
<accession>A0A2Y9AFD2</accession>
<sequence length="72" mass="7756">MTAIGIAASQIRRPAFAAILRRVAVGLAPAAPDADEARARRAFVQEMIARNPDAFSSDLDVHALMQHYPGQL</sequence>
<gene>
    <name evidence="1" type="ORF">BCF38_102635</name>
    <name evidence="2" type="ORF">SAMN05421539_102635</name>
</gene>
<evidence type="ECO:0000313" key="3">
    <source>
        <dbReference type="Proteomes" id="UP000245839"/>
    </source>
</evidence>
<proteinExistence type="predicted"/>
<dbReference type="RefSeq" id="WP_109563695.1">
    <property type="nucleotide sequence ID" value="NZ_QGDJ01000002.1"/>
</dbReference>